<dbReference type="InterPro" id="IPR017451">
    <property type="entry name" value="F-box-assoc_interact_dom"/>
</dbReference>
<dbReference type="Gene3D" id="1.20.1280.50">
    <property type="match status" value="1"/>
</dbReference>
<sequence length="374" mass="44062">MEKSAMAPEEDTVSNLPYDIIRIILLRLSVKDLLRFKSVSKSWNTMISDLWFVRMHLHESKHSDSHILFLRKKSTEHGEDRFSLVRLEGLKFQIEAELNCPFRGERVLCTCDSVMLLTSSYRTYTLWNPSTRTKAMIWFPYKFDEYMTMKHGICHDTTIDDFKVVVASKKYYVVYSCKNKSWTKRKELSDSLVGRSTESGGVAVDGAIYWVSASANSYSRATKSYNSREIIYFDARDDNFRILERPKNVNDNDRYYLVCLRGCLCLYHRIRYDIQIWIKEKGRDNNSWKELMIVENVKTPISWFKPLCFVENKILIRLDATRFVVYSPCEKTFEEFEESKLSLEIKFVPCHNSLLCPIQNTRPKRKRSAYSQLS</sequence>
<evidence type="ECO:0000313" key="3">
    <source>
        <dbReference type="Proteomes" id="UP001318860"/>
    </source>
</evidence>
<name>A0ABR0UKF2_REHGL</name>
<dbReference type="Pfam" id="PF08268">
    <property type="entry name" value="FBA_3"/>
    <property type="match status" value="1"/>
</dbReference>
<keyword evidence="3" id="KW-1185">Reference proteome</keyword>
<dbReference type="NCBIfam" id="TIGR01640">
    <property type="entry name" value="F_box_assoc_1"/>
    <property type="match status" value="1"/>
</dbReference>
<accession>A0ABR0UKF2</accession>
<dbReference type="SMART" id="SM00256">
    <property type="entry name" value="FBOX"/>
    <property type="match status" value="1"/>
</dbReference>
<reference evidence="2 3" key="1">
    <citation type="journal article" date="2021" name="Comput. Struct. Biotechnol. J.">
        <title>De novo genome assembly of the potent medicinal plant Rehmannia glutinosa using nanopore technology.</title>
        <authorList>
            <person name="Ma L."/>
            <person name="Dong C."/>
            <person name="Song C."/>
            <person name="Wang X."/>
            <person name="Zheng X."/>
            <person name="Niu Y."/>
            <person name="Chen S."/>
            <person name="Feng W."/>
        </authorList>
    </citation>
    <scope>NUCLEOTIDE SEQUENCE [LARGE SCALE GENOMIC DNA]</scope>
    <source>
        <strain evidence="2">DH-2019</strain>
    </source>
</reference>
<dbReference type="InterPro" id="IPR036047">
    <property type="entry name" value="F-box-like_dom_sf"/>
</dbReference>
<dbReference type="InterPro" id="IPR050796">
    <property type="entry name" value="SCF_F-box_component"/>
</dbReference>
<organism evidence="2 3">
    <name type="scientific">Rehmannia glutinosa</name>
    <name type="common">Chinese foxglove</name>
    <dbReference type="NCBI Taxonomy" id="99300"/>
    <lineage>
        <taxon>Eukaryota</taxon>
        <taxon>Viridiplantae</taxon>
        <taxon>Streptophyta</taxon>
        <taxon>Embryophyta</taxon>
        <taxon>Tracheophyta</taxon>
        <taxon>Spermatophyta</taxon>
        <taxon>Magnoliopsida</taxon>
        <taxon>eudicotyledons</taxon>
        <taxon>Gunneridae</taxon>
        <taxon>Pentapetalae</taxon>
        <taxon>asterids</taxon>
        <taxon>lamiids</taxon>
        <taxon>Lamiales</taxon>
        <taxon>Orobanchaceae</taxon>
        <taxon>Rehmannieae</taxon>
        <taxon>Rehmannia</taxon>
    </lineage>
</organism>
<dbReference type="InterPro" id="IPR013187">
    <property type="entry name" value="F-box-assoc_dom_typ3"/>
</dbReference>
<dbReference type="PANTHER" id="PTHR31672">
    <property type="entry name" value="BNACNNG10540D PROTEIN"/>
    <property type="match status" value="1"/>
</dbReference>
<dbReference type="InterPro" id="IPR001810">
    <property type="entry name" value="F-box_dom"/>
</dbReference>
<gene>
    <name evidence="2" type="ORF">DH2020_043423</name>
</gene>
<evidence type="ECO:0000313" key="2">
    <source>
        <dbReference type="EMBL" id="KAK6122842.1"/>
    </source>
</evidence>
<feature type="domain" description="F-box" evidence="1">
    <location>
        <begin position="10"/>
        <end position="55"/>
    </location>
</feature>
<dbReference type="PANTHER" id="PTHR31672:SF13">
    <property type="entry name" value="F-BOX PROTEIN CPR30-LIKE"/>
    <property type="match status" value="1"/>
</dbReference>
<dbReference type="SUPFAM" id="SSF81383">
    <property type="entry name" value="F-box domain"/>
    <property type="match status" value="1"/>
</dbReference>
<protein>
    <recommendedName>
        <fullName evidence="1">F-box domain-containing protein</fullName>
    </recommendedName>
</protein>
<proteinExistence type="predicted"/>
<dbReference type="Proteomes" id="UP001318860">
    <property type="component" value="Unassembled WGS sequence"/>
</dbReference>
<comment type="caution">
    <text evidence="2">The sequence shown here is derived from an EMBL/GenBank/DDBJ whole genome shotgun (WGS) entry which is preliminary data.</text>
</comment>
<dbReference type="PROSITE" id="PS50181">
    <property type="entry name" value="FBOX"/>
    <property type="match status" value="1"/>
</dbReference>
<dbReference type="Pfam" id="PF00646">
    <property type="entry name" value="F-box"/>
    <property type="match status" value="1"/>
</dbReference>
<dbReference type="EMBL" id="JABTTQ020002629">
    <property type="protein sequence ID" value="KAK6122842.1"/>
    <property type="molecule type" value="Genomic_DNA"/>
</dbReference>
<evidence type="ECO:0000259" key="1">
    <source>
        <dbReference type="PROSITE" id="PS50181"/>
    </source>
</evidence>